<dbReference type="GO" id="GO:0005829">
    <property type="term" value="C:cytosol"/>
    <property type="evidence" value="ECO:0007669"/>
    <property type="project" value="TreeGrafter"/>
</dbReference>
<keyword evidence="1" id="KW-0560">Oxidoreductase</keyword>
<dbReference type="PANTHER" id="PTHR30137:SF8">
    <property type="entry name" value="BLR5498 PROTEIN"/>
    <property type="match status" value="1"/>
</dbReference>
<reference evidence="5" key="1">
    <citation type="submission" date="2020-07" db="EMBL/GenBank/DDBJ databases">
        <title>Description of Mycobacterium gordonae subsp. intergordonae subsp.nov. and Mycobacterium gordonae subsp. gordonae subsp. nov.</title>
        <authorList>
            <person name="Yu X."/>
        </authorList>
    </citation>
    <scope>NUCLEOTIDE SEQUENCE [LARGE SCALE GENOMIC DNA]</scope>
    <source>
        <strain evidence="5">24</strain>
    </source>
</reference>
<dbReference type="RefSeq" id="WP_180915965.1">
    <property type="nucleotide sequence ID" value="NZ_CP059165.1"/>
</dbReference>
<keyword evidence="5" id="KW-1185">Reference proteome</keyword>
<dbReference type="KEGG" id="mgor:H0P51_27785"/>
<name>A0A7D6HQ43_9MYCO</name>
<gene>
    <name evidence="4" type="ORF">H0P51_27785</name>
</gene>
<dbReference type="GO" id="GO:0004497">
    <property type="term" value="F:monooxygenase activity"/>
    <property type="evidence" value="ECO:0007669"/>
    <property type="project" value="UniProtKB-KW"/>
</dbReference>
<dbReference type="Pfam" id="PF00296">
    <property type="entry name" value="Bac_luciferase"/>
    <property type="match status" value="1"/>
</dbReference>
<protein>
    <submittedName>
        <fullName evidence="4">LLM class flavin-dependent oxidoreductase</fullName>
    </submittedName>
</protein>
<dbReference type="Proteomes" id="UP000510682">
    <property type="component" value="Chromosome"/>
</dbReference>
<evidence type="ECO:0000259" key="3">
    <source>
        <dbReference type="Pfam" id="PF00296"/>
    </source>
</evidence>
<feature type="domain" description="Luciferase-like" evidence="3">
    <location>
        <begin position="1"/>
        <end position="328"/>
    </location>
</feature>
<dbReference type="InterPro" id="IPR011251">
    <property type="entry name" value="Luciferase-like_dom"/>
</dbReference>
<dbReference type="GO" id="GO:0016705">
    <property type="term" value="F:oxidoreductase activity, acting on paired donors, with incorporation or reduction of molecular oxygen"/>
    <property type="evidence" value="ECO:0007669"/>
    <property type="project" value="InterPro"/>
</dbReference>
<evidence type="ECO:0000313" key="4">
    <source>
        <dbReference type="EMBL" id="QLL07391.1"/>
    </source>
</evidence>
<dbReference type="EMBL" id="CP059165">
    <property type="protein sequence ID" value="QLL07391.1"/>
    <property type="molecule type" value="Genomic_DNA"/>
</dbReference>
<dbReference type="InterPro" id="IPR050766">
    <property type="entry name" value="Bact_Lucif_Oxidored"/>
</dbReference>
<proteinExistence type="predicted"/>
<reference evidence="5" key="2">
    <citation type="submission" date="2023-07" db="EMBL/GenBank/DDBJ databases">
        <title>Description of Mycobacterium gordonae subsp. intergordonae subsp.nov. and Mycobacterium gordonae subsp. gordonae subsp. nov.</title>
        <authorList>
            <person name="Huang H."/>
        </authorList>
    </citation>
    <scope>NUCLEOTIDE SEQUENCE [LARGE SCALE GENOMIC DNA]</scope>
    <source>
        <strain evidence="5">24</strain>
    </source>
</reference>
<dbReference type="InterPro" id="IPR036661">
    <property type="entry name" value="Luciferase-like_sf"/>
</dbReference>
<dbReference type="PANTHER" id="PTHR30137">
    <property type="entry name" value="LUCIFERASE-LIKE MONOOXYGENASE"/>
    <property type="match status" value="1"/>
</dbReference>
<organism evidence="4 5">
    <name type="scientific">Mycobacterium vicinigordonae</name>
    <dbReference type="NCBI Taxonomy" id="1719132"/>
    <lineage>
        <taxon>Bacteria</taxon>
        <taxon>Bacillati</taxon>
        <taxon>Actinomycetota</taxon>
        <taxon>Actinomycetes</taxon>
        <taxon>Mycobacteriales</taxon>
        <taxon>Mycobacteriaceae</taxon>
        <taxon>Mycobacterium</taxon>
    </lineage>
</organism>
<keyword evidence="2" id="KW-0503">Monooxygenase</keyword>
<dbReference type="SUPFAM" id="SSF51679">
    <property type="entry name" value="Bacterial luciferase-like"/>
    <property type="match status" value="1"/>
</dbReference>
<evidence type="ECO:0000256" key="1">
    <source>
        <dbReference type="ARBA" id="ARBA00023002"/>
    </source>
</evidence>
<dbReference type="AlphaFoldDB" id="A0A7D6HQ43"/>
<evidence type="ECO:0000313" key="5">
    <source>
        <dbReference type="Proteomes" id="UP000510682"/>
    </source>
</evidence>
<accession>A0A7D6HQ43</accession>
<sequence length="376" mass="41834">MRFGVVFELSVPRPWTVGAEKAVYENCLEQARLADELGFEIAWAVEHHFLEEYSHCSSPEVLLSAIAAQTTRLRLGHGIVVCVPEINHPIRIAERIAVLDVISGGRVDVGTGRSASWMELGAFGANPERTKKSWDEYLRAFPQMWTQERFSWDGQTFSCPPRCVLPKPIQQPHPPLWVAVTSPGTELEAASRGCGSLGLTFGGFAEQEKRIKNYRARIQQCDPVGKMVVNQVNTTNFLYCHEDRKTGMKTGRKIAGMFNYLAAQIVMARDAFPSQSYPTGGLLSALREAAKHAKPSEPGLPAMPEGMALGDPERIIAELKRWESVGVDRVNFLLNMYEILPQEDVLASMRLFASEVMPEFDRRERSSAQAVEAAVV</sequence>
<evidence type="ECO:0000256" key="2">
    <source>
        <dbReference type="ARBA" id="ARBA00023033"/>
    </source>
</evidence>
<dbReference type="Gene3D" id="3.20.20.30">
    <property type="entry name" value="Luciferase-like domain"/>
    <property type="match status" value="1"/>
</dbReference>